<dbReference type="EMBL" id="ML992681">
    <property type="protein sequence ID" value="KAF2210317.1"/>
    <property type="molecule type" value="Genomic_DNA"/>
</dbReference>
<dbReference type="GO" id="GO:0072344">
    <property type="term" value="P:rescue of stalled ribosome"/>
    <property type="evidence" value="ECO:0007669"/>
    <property type="project" value="TreeGrafter"/>
</dbReference>
<feature type="compositionally biased region" description="Acidic residues" evidence="1">
    <location>
        <begin position="30"/>
        <end position="39"/>
    </location>
</feature>
<dbReference type="Pfam" id="PF13409">
    <property type="entry name" value="GST_N_2"/>
    <property type="match status" value="1"/>
</dbReference>
<dbReference type="PANTHER" id="PTHR22684:SF0">
    <property type="entry name" value="RIBOSOME QUALITY CONTROL COMPLEX SUBUNIT TCF25"/>
    <property type="match status" value="1"/>
</dbReference>
<feature type="compositionally biased region" description="Polar residues" evidence="1">
    <location>
        <begin position="108"/>
        <end position="119"/>
    </location>
</feature>
<feature type="region of interest" description="Disordered" evidence="1">
    <location>
        <begin position="1"/>
        <end position="120"/>
    </location>
</feature>
<feature type="domain" description="GST C-terminal" evidence="2">
    <location>
        <begin position="833"/>
        <end position="967"/>
    </location>
</feature>
<dbReference type="Pfam" id="PF04910">
    <property type="entry name" value="Tcf25"/>
    <property type="match status" value="1"/>
</dbReference>
<sequence>MSTRALRKLQREKEKQETLKRLEQEAKALEEEEEEESANDEPLPAPKKSAFELLQEQEDANEDEDEQDDDVSDAEPATIATAPVQAAPKSTANKKKKRKKKGKKPAGETTNGHAESVQASDMDDIDAALKELSAKGNASQHLTAAGADPALDEANRLLAIDSSHLHAANEMRRLFGRAVLEGDREDGAPPRAAMGGNRRQQRQQVGLRDALRGQRHDGRSGLSAVALRRNIFIQGKEDWPQATSGGLGMEVEEKRADGTVLYRFVHNTAYQDVQSQFETCVASMDPQRMIMLLQHNPYHISTLLQVSEIAKQERDFTTAGDLLERALFSFGRAVHSTFSKTLADGKARLDFRRPENREFWLASWRYMQNLTMRATYRTVYEWTKMLLSLSPQDDPYALWLVLDQYALRSKEQIDYLNISRNALFKAVHAGMPNVQLSQALAECKAGNRSKGQQLLFSVVGRYPWFIARLMHELNIDAPPAVWGKEATSAKEKLFAELYATRAKDLWNTPENIELLSETASAVPAGTTAAPTDSSEIETNVARHVLLSDTPALIALVPREYTSQLESSSDPLPPRDSITSYHLERRAPQLSQSGRGQQQVLAALQQALAHVSRRNPQHDEIQEVARFFRDLFPWYDQRYPGTTAEEEEIEEPPATAAEMMTQVREAGRENAFEDHARRFIAIRGGAQPELDIERVRRLLVEGAPLEPRTEPTGLDLQQLETLLRNEGLDQLEQQGGSLERLAAALEELFDAPRGTPYALRFFMLERRGLSLDVQNVDTTTLEHRRPEYLKLSPRGTVPALQLVDGETTITEVSAFAEYLDEVAQGDHPSLSGSNAQQRAETRMWLRRVDTEICQPVIEWWRDDPSNVDLFLGYRIPCPEARPTTKLKANQALNQLEKDLEGKTWLCGERLSAADVLSYGLLWKVVTQGGTDWVLNSARRNVVAWWARIEEIRASSQAQHVFEIGMFHN</sequence>
<dbReference type="OrthoDB" id="205993at2759"/>
<dbReference type="InterPro" id="IPR004046">
    <property type="entry name" value="GST_C"/>
</dbReference>
<dbReference type="GO" id="GO:1990112">
    <property type="term" value="C:RQC complex"/>
    <property type="evidence" value="ECO:0007669"/>
    <property type="project" value="TreeGrafter"/>
</dbReference>
<dbReference type="InterPro" id="IPR010987">
    <property type="entry name" value="Glutathione-S-Trfase_C-like"/>
</dbReference>
<protein>
    <recommendedName>
        <fullName evidence="2">GST C-terminal domain-containing protein</fullName>
    </recommendedName>
</protein>
<evidence type="ECO:0000256" key="1">
    <source>
        <dbReference type="SAM" id="MobiDB-lite"/>
    </source>
</evidence>
<feature type="compositionally biased region" description="Basic and acidic residues" evidence="1">
    <location>
        <begin position="9"/>
        <end position="29"/>
    </location>
</feature>
<evidence type="ECO:0000259" key="2">
    <source>
        <dbReference type="PROSITE" id="PS50405"/>
    </source>
</evidence>
<proteinExistence type="predicted"/>
<dbReference type="PANTHER" id="PTHR22684">
    <property type="entry name" value="NULP1-RELATED"/>
    <property type="match status" value="1"/>
</dbReference>
<dbReference type="InterPro" id="IPR036249">
    <property type="entry name" value="Thioredoxin-like_sf"/>
</dbReference>
<gene>
    <name evidence="3" type="ORF">CERZMDRAFT_118181</name>
</gene>
<dbReference type="AlphaFoldDB" id="A0A6A6FAA4"/>
<dbReference type="InterPro" id="IPR040079">
    <property type="entry name" value="Glutathione_S-Trfase"/>
</dbReference>
<organism evidence="3 4">
    <name type="scientific">Cercospora zeae-maydis SCOH1-5</name>
    <dbReference type="NCBI Taxonomy" id="717836"/>
    <lineage>
        <taxon>Eukaryota</taxon>
        <taxon>Fungi</taxon>
        <taxon>Dikarya</taxon>
        <taxon>Ascomycota</taxon>
        <taxon>Pezizomycotina</taxon>
        <taxon>Dothideomycetes</taxon>
        <taxon>Dothideomycetidae</taxon>
        <taxon>Mycosphaerellales</taxon>
        <taxon>Mycosphaerellaceae</taxon>
        <taxon>Cercospora</taxon>
    </lineage>
</organism>
<dbReference type="SFLD" id="SFLDG00358">
    <property type="entry name" value="Main_(cytGST)"/>
    <property type="match status" value="1"/>
</dbReference>
<keyword evidence="4" id="KW-1185">Reference proteome</keyword>
<accession>A0A6A6FAA4</accession>
<dbReference type="Gene3D" id="3.40.30.10">
    <property type="entry name" value="Glutaredoxin"/>
    <property type="match status" value="1"/>
</dbReference>
<feature type="compositionally biased region" description="Acidic residues" evidence="1">
    <location>
        <begin position="55"/>
        <end position="73"/>
    </location>
</feature>
<dbReference type="SFLD" id="SFLDS00019">
    <property type="entry name" value="Glutathione_Transferase_(cytos"/>
    <property type="match status" value="1"/>
</dbReference>
<dbReference type="Pfam" id="PF00043">
    <property type="entry name" value="GST_C"/>
    <property type="match status" value="1"/>
</dbReference>
<name>A0A6A6FAA4_9PEZI</name>
<evidence type="ECO:0000313" key="3">
    <source>
        <dbReference type="EMBL" id="KAF2210317.1"/>
    </source>
</evidence>
<reference evidence="3" key="1">
    <citation type="journal article" date="2020" name="Stud. Mycol.">
        <title>101 Dothideomycetes genomes: a test case for predicting lifestyles and emergence of pathogens.</title>
        <authorList>
            <person name="Haridas S."/>
            <person name="Albert R."/>
            <person name="Binder M."/>
            <person name="Bloem J."/>
            <person name="Labutti K."/>
            <person name="Salamov A."/>
            <person name="Andreopoulos B."/>
            <person name="Baker S."/>
            <person name="Barry K."/>
            <person name="Bills G."/>
            <person name="Bluhm B."/>
            <person name="Cannon C."/>
            <person name="Castanera R."/>
            <person name="Culley D."/>
            <person name="Daum C."/>
            <person name="Ezra D."/>
            <person name="Gonzalez J."/>
            <person name="Henrissat B."/>
            <person name="Kuo A."/>
            <person name="Liang C."/>
            <person name="Lipzen A."/>
            <person name="Lutzoni F."/>
            <person name="Magnuson J."/>
            <person name="Mondo S."/>
            <person name="Nolan M."/>
            <person name="Ohm R."/>
            <person name="Pangilinan J."/>
            <person name="Park H.-J."/>
            <person name="Ramirez L."/>
            <person name="Alfaro M."/>
            <person name="Sun H."/>
            <person name="Tritt A."/>
            <person name="Yoshinaga Y."/>
            <person name="Zwiers L.-H."/>
            <person name="Turgeon B."/>
            <person name="Goodwin S."/>
            <person name="Spatafora J."/>
            <person name="Crous P."/>
            <person name="Grigoriev I."/>
        </authorList>
    </citation>
    <scope>NUCLEOTIDE SEQUENCE</scope>
    <source>
        <strain evidence="3">SCOH1-5</strain>
    </source>
</reference>
<dbReference type="SUPFAM" id="SSF52833">
    <property type="entry name" value="Thioredoxin-like"/>
    <property type="match status" value="1"/>
</dbReference>
<feature type="compositionally biased region" description="Basic and acidic residues" evidence="1">
    <location>
        <begin position="209"/>
        <end position="219"/>
    </location>
</feature>
<dbReference type="InterPro" id="IPR006994">
    <property type="entry name" value="TCF25/Rqc1"/>
</dbReference>
<feature type="region of interest" description="Disordered" evidence="1">
    <location>
        <begin position="183"/>
        <end position="219"/>
    </location>
</feature>
<dbReference type="PROSITE" id="PS50405">
    <property type="entry name" value="GST_CTER"/>
    <property type="match status" value="1"/>
</dbReference>
<dbReference type="Proteomes" id="UP000799539">
    <property type="component" value="Unassembled WGS sequence"/>
</dbReference>
<dbReference type="GO" id="GO:1990116">
    <property type="term" value="P:ribosome-associated ubiquitin-dependent protein catabolic process"/>
    <property type="evidence" value="ECO:0007669"/>
    <property type="project" value="TreeGrafter"/>
</dbReference>
<feature type="compositionally biased region" description="Basic residues" evidence="1">
    <location>
        <begin position="92"/>
        <end position="104"/>
    </location>
</feature>
<dbReference type="Gene3D" id="1.20.1050.10">
    <property type="match status" value="1"/>
</dbReference>
<dbReference type="SUPFAM" id="SSF47616">
    <property type="entry name" value="GST C-terminal domain-like"/>
    <property type="match status" value="1"/>
</dbReference>
<evidence type="ECO:0000313" key="4">
    <source>
        <dbReference type="Proteomes" id="UP000799539"/>
    </source>
</evidence>
<dbReference type="InterPro" id="IPR036282">
    <property type="entry name" value="Glutathione-S-Trfase_C_sf"/>
</dbReference>
<dbReference type="InterPro" id="IPR004045">
    <property type="entry name" value="Glutathione_S-Trfase_N"/>
</dbReference>